<dbReference type="SUPFAM" id="SSF81606">
    <property type="entry name" value="PP2C-like"/>
    <property type="match status" value="1"/>
</dbReference>
<evidence type="ECO:0000259" key="3">
    <source>
        <dbReference type="SMART" id="SM00331"/>
    </source>
</evidence>
<dbReference type="Gene3D" id="3.60.40.10">
    <property type="entry name" value="PPM-type phosphatase domain"/>
    <property type="match status" value="1"/>
</dbReference>
<dbReference type="SMART" id="SM00065">
    <property type="entry name" value="GAF"/>
    <property type="match status" value="1"/>
</dbReference>
<feature type="domain" description="GAF" evidence="2">
    <location>
        <begin position="21"/>
        <end position="163"/>
    </location>
</feature>
<evidence type="ECO:0000259" key="2">
    <source>
        <dbReference type="SMART" id="SM00065"/>
    </source>
</evidence>
<keyword evidence="5" id="KW-1185">Reference proteome</keyword>
<dbReference type="PANTHER" id="PTHR43102">
    <property type="entry name" value="SLR1143 PROTEIN"/>
    <property type="match status" value="1"/>
</dbReference>
<comment type="caution">
    <text evidence="4">The sequence shown here is derived from an EMBL/GenBank/DDBJ whole genome shotgun (WGS) entry which is preliminary data.</text>
</comment>
<dbReference type="Gene3D" id="3.30.450.40">
    <property type="match status" value="1"/>
</dbReference>
<evidence type="ECO:0000313" key="5">
    <source>
        <dbReference type="Proteomes" id="UP001261125"/>
    </source>
</evidence>
<sequence>MTSDIPAPGSAVDRTGLMDSPPEERFDRITRLARELFDVDYALVNIVDDDEVYTKAQPDGPRFGRSPREAVFCGETVKQQGILEVDDATADDRFRDIAAVTGYGMRFYAGFPLRTDDGDAVGTLCLLDSDPRSLTDAQRRSLEQFGRWAQAEVRQSEADAPASVPSAVREERGSADGVRLASLAIPHGLVSGDSSGWQQVGGRVVVTLADVMGKGEAAGAVAEALLAALQARRDMDPVEAMLSVEGEARTDGRYRDVFATVFHAVVDAASGTVDFVDAGHGLTLVLHADGTSERLDSRNLPLGLRPADVEWEPGRVRVGRGDLIVSVSDGALDAYDSTLESLRMIGDDLRAAADTGGFFDELALKVSTHEVDDDVTAIVLSVH</sequence>
<dbReference type="SUPFAM" id="SSF55781">
    <property type="entry name" value="GAF domain-like"/>
    <property type="match status" value="1"/>
</dbReference>
<accession>A0ABU3SQB2</accession>
<dbReference type="InterPro" id="IPR001932">
    <property type="entry name" value="PPM-type_phosphatase-like_dom"/>
</dbReference>
<gene>
    <name evidence="4" type="ORF">RWH44_12645</name>
</gene>
<evidence type="ECO:0000256" key="1">
    <source>
        <dbReference type="SAM" id="MobiDB-lite"/>
    </source>
</evidence>
<dbReference type="EMBL" id="JAWDIT010000004">
    <property type="protein sequence ID" value="MDU0346545.1"/>
    <property type="molecule type" value="Genomic_DNA"/>
</dbReference>
<dbReference type="InterPro" id="IPR029016">
    <property type="entry name" value="GAF-like_dom_sf"/>
</dbReference>
<dbReference type="InterPro" id="IPR003018">
    <property type="entry name" value="GAF"/>
</dbReference>
<name>A0ABU3SQB2_9MICO</name>
<dbReference type="PANTHER" id="PTHR43102:SF2">
    <property type="entry name" value="GAF DOMAIN-CONTAINING PROTEIN"/>
    <property type="match status" value="1"/>
</dbReference>
<protein>
    <submittedName>
        <fullName evidence="4">GAF domain-containing SpoIIE family protein phosphatase</fullName>
    </submittedName>
</protein>
<feature type="domain" description="PPM-type phosphatase" evidence="3">
    <location>
        <begin position="175"/>
        <end position="382"/>
    </location>
</feature>
<proteinExistence type="predicted"/>
<dbReference type="SMART" id="SM00331">
    <property type="entry name" value="PP2C_SIG"/>
    <property type="match status" value="1"/>
</dbReference>
<dbReference type="Pfam" id="PF07228">
    <property type="entry name" value="SpoIIE"/>
    <property type="match status" value="1"/>
</dbReference>
<feature type="region of interest" description="Disordered" evidence="1">
    <location>
        <begin position="1"/>
        <end position="22"/>
    </location>
</feature>
<organism evidence="4 5">
    <name type="scientific">Microbacterium phycohabitans</name>
    <dbReference type="NCBI Taxonomy" id="3075993"/>
    <lineage>
        <taxon>Bacteria</taxon>
        <taxon>Bacillati</taxon>
        <taxon>Actinomycetota</taxon>
        <taxon>Actinomycetes</taxon>
        <taxon>Micrococcales</taxon>
        <taxon>Microbacteriaceae</taxon>
        <taxon>Microbacterium</taxon>
    </lineage>
</organism>
<dbReference type="InterPro" id="IPR036457">
    <property type="entry name" value="PPM-type-like_dom_sf"/>
</dbReference>
<dbReference type="RefSeq" id="WP_316004834.1">
    <property type="nucleotide sequence ID" value="NZ_JAWDIT010000004.1"/>
</dbReference>
<evidence type="ECO:0000313" key="4">
    <source>
        <dbReference type="EMBL" id="MDU0346545.1"/>
    </source>
</evidence>
<dbReference type="Pfam" id="PF01590">
    <property type="entry name" value="GAF"/>
    <property type="match status" value="1"/>
</dbReference>
<reference evidence="4 5" key="1">
    <citation type="submission" date="2023-09" db="EMBL/GenBank/DDBJ databases">
        <title>Microbacterium fusihabitans sp. nov., Microbacterium phycihabitans sp. nov., and Microbacterium cervinum sp. nov., isolated from dried seaweeds of beach.</title>
        <authorList>
            <person name="Lee S.D."/>
        </authorList>
    </citation>
    <scope>NUCLEOTIDE SEQUENCE [LARGE SCALE GENOMIC DNA]</scope>
    <source>
        <strain evidence="4 5">KSW2-29</strain>
    </source>
</reference>
<dbReference type="Proteomes" id="UP001261125">
    <property type="component" value="Unassembled WGS sequence"/>
</dbReference>